<reference evidence="2" key="1">
    <citation type="submission" date="2020-05" db="EMBL/GenBank/DDBJ databases">
        <authorList>
            <person name="Chiriac C."/>
            <person name="Salcher M."/>
            <person name="Ghai R."/>
            <person name="Kavagutti S V."/>
        </authorList>
    </citation>
    <scope>NUCLEOTIDE SEQUENCE</scope>
</reference>
<dbReference type="PANTHER" id="PTHR42759">
    <property type="entry name" value="MOXR FAMILY PROTEIN"/>
    <property type="match status" value="1"/>
</dbReference>
<name>A0A6J7WQZ4_9CAUD</name>
<dbReference type="Pfam" id="PF07728">
    <property type="entry name" value="AAA_5"/>
    <property type="match status" value="1"/>
</dbReference>
<evidence type="ECO:0000313" key="2">
    <source>
        <dbReference type="EMBL" id="CAB5220429.1"/>
    </source>
</evidence>
<dbReference type="SMART" id="SM00382">
    <property type="entry name" value="AAA"/>
    <property type="match status" value="1"/>
</dbReference>
<dbReference type="SUPFAM" id="SSF52540">
    <property type="entry name" value="P-loop containing nucleoside triphosphate hydrolases"/>
    <property type="match status" value="1"/>
</dbReference>
<dbReference type="CDD" id="cd00009">
    <property type="entry name" value="AAA"/>
    <property type="match status" value="1"/>
</dbReference>
<dbReference type="PANTHER" id="PTHR42759:SF1">
    <property type="entry name" value="MAGNESIUM-CHELATASE SUBUNIT CHLD"/>
    <property type="match status" value="1"/>
</dbReference>
<dbReference type="InterPro" id="IPR027417">
    <property type="entry name" value="P-loop_NTPase"/>
</dbReference>
<dbReference type="GO" id="GO:0016887">
    <property type="term" value="F:ATP hydrolysis activity"/>
    <property type="evidence" value="ECO:0007669"/>
    <property type="project" value="InterPro"/>
</dbReference>
<gene>
    <name evidence="2" type="ORF">UFOVP235_64</name>
</gene>
<organism evidence="2">
    <name type="scientific">uncultured Caudovirales phage</name>
    <dbReference type="NCBI Taxonomy" id="2100421"/>
    <lineage>
        <taxon>Viruses</taxon>
        <taxon>Duplodnaviria</taxon>
        <taxon>Heunggongvirae</taxon>
        <taxon>Uroviricota</taxon>
        <taxon>Caudoviricetes</taxon>
        <taxon>Peduoviridae</taxon>
        <taxon>Maltschvirus</taxon>
        <taxon>Maltschvirus maltsch</taxon>
    </lineage>
</organism>
<dbReference type="EMBL" id="LR798282">
    <property type="protein sequence ID" value="CAB5220429.1"/>
    <property type="molecule type" value="Genomic_DNA"/>
</dbReference>
<dbReference type="InterPro" id="IPR003593">
    <property type="entry name" value="AAA+_ATPase"/>
</dbReference>
<dbReference type="InterPro" id="IPR011704">
    <property type="entry name" value="ATPase_dyneun-rel_AAA"/>
</dbReference>
<feature type="domain" description="AAA+ ATPase" evidence="1">
    <location>
        <begin position="424"/>
        <end position="567"/>
    </location>
</feature>
<evidence type="ECO:0000259" key="1">
    <source>
        <dbReference type="SMART" id="SM00382"/>
    </source>
</evidence>
<dbReference type="GO" id="GO:0005524">
    <property type="term" value="F:ATP binding"/>
    <property type="evidence" value="ECO:0007669"/>
    <property type="project" value="InterPro"/>
</dbReference>
<protein>
    <submittedName>
        <fullName evidence="2">AAA domain containing protein</fullName>
    </submittedName>
</protein>
<dbReference type="InterPro" id="IPR050764">
    <property type="entry name" value="CbbQ/NirQ/NorQ/GpvN"/>
</dbReference>
<dbReference type="Gene3D" id="3.40.50.300">
    <property type="entry name" value="P-loop containing nucleotide triphosphate hydrolases"/>
    <property type="match status" value="1"/>
</dbReference>
<proteinExistence type="predicted"/>
<sequence length="677" mass="75358">MLKEEIIDRFRAARRLPYKDRRRAIDALINAMAKDGHFDSPNQREWSRCIEASLICGNGEDQVKVKPWFTSVVLQTPLRIREGLVAKLIGCDKGVTSLDVFRAILDPHSYGVIATDTKTGFTFGWHKDFNHEGCETQIRELLAETITDTVTETPKVAKGHTSFSLYDKLVDLHDRIVFAVASDRGDTDPDYRKELSNRVVAFIRYNIGVIGSKHSYDEALLKAFEGGVVTRGYHWSVFDCDYGPLEDTWKDAAVFAIKTLKAHSIYTITKKDLTMTSHSPATFDSAAIAKVVEPMLPMLTDGKVTSVDQIFSIIDLCERRYDHIKTLTDELNAAKSASASVTHTKPLLIGEIARGDATVGMPDGSLGIAKACDVFGLTGKFKSRFNFDIPMFTWSAKHPLVPEIDESYIFEKRNLALVLDALNAGDNAWIYGHTGSGKTTFVEQIAARLGWPLMRINGDSDISRFELIGKTDFKDGETVFTPGALVTALEEGCILLCDEFDVTRSETAYVLNRILEMKGLLLLEDGGRFVPPHPMFRVVAACNSRGNGDEFGIYPAVRTQSAATRSRFTVWVEHDYLKADQEKALLKAKTNIADEMADKWVRLANEVRDAFKKGRVLEVISPRELLAACTRYQRLTARIGDEAEAIKMSLEAAVLARCSSSDRAVVAEIVQRVFNVA</sequence>
<accession>A0A6J7WQZ4</accession>